<accession>A0A403T5N8</accession>
<name>A0A403T5N8_SALER</name>
<protein>
    <submittedName>
        <fullName evidence="3">Transcription termination factor NusG</fullName>
    </submittedName>
</protein>
<dbReference type="Gene3D" id="3.30.70.940">
    <property type="entry name" value="NusG, N-terminal domain"/>
    <property type="match status" value="1"/>
</dbReference>
<dbReference type="SUPFAM" id="SSF82679">
    <property type="entry name" value="N-utilization substance G protein NusG, N-terminal domain"/>
    <property type="match status" value="1"/>
</dbReference>
<keyword evidence="1" id="KW-0804">Transcription</keyword>
<comment type="caution">
    <text evidence="3">The sequence shown here is derived from an EMBL/GenBank/DDBJ whole genome shotgun (WGS) entry which is preliminary data.</text>
</comment>
<dbReference type="InterPro" id="IPR006645">
    <property type="entry name" value="NGN-like_dom"/>
</dbReference>
<dbReference type="GO" id="GO:0006354">
    <property type="term" value="P:DNA-templated transcription elongation"/>
    <property type="evidence" value="ECO:0007669"/>
    <property type="project" value="InterPro"/>
</dbReference>
<reference evidence="3" key="1">
    <citation type="submission" date="2018-10" db="EMBL/GenBank/DDBJ databases">
        <authorList>
            <consortium name="PulseNet: The National Subtyping Network for Foodborne Disease Surveillance"/>
            <person name="Tarr C.L."/>
            <person name="Trees E."/>
            <person name="Katz L.S."/>
            <person name="Carleton-Romer H.A."/>
            <person name="Stroika S."/>
            <person name="Kucerova Z."/>
            <person name="Roache K.F."/>
            <person name="Sabol A.L."/>
            <person name="Besser J."/>
            <person name="Gerner-Smidt P."/>
        </authorList>
    </citation>
    <scope>NUCLEOTIDE SEQUENCE [LARGE SCALE GENOMIC DNA]</scope>
    <source>
        <strain evidence="3">PNUSAS052121</strain>
    </source>
</reference>
<dbReference type="EMBL" id="RWAH01000031">
    <property type="protein sequence ID" value="MMS79154.1"/>
    <property type="molecule type" value="Genomic_DNA"/>
</dbReference>
<sequence length="174" mass="20087">MNIANINHITGRRWYLARYNTSGKNREMLFHWLGELQVVPWTPLTIRQVRRTDAICSFRRKISSVFPGYFFLRTDLSTRPASDIRRHSAFIDFVQYGSTITPVCDRIVDGLMKVYPDSALCPGAREALDAASRVWLTRAQYRHLLRLEETPLPASRISMLLDLVFNAGNHGFEE</sequence>
<evidence type="ECO:0000256" key="1">
    <source>
        <dbReference type="ARBA" id="ARBA00023163"/>
    </source>
</evidence>
<organism evidence="3">
    <name type="scientific">Salmonella enterica</name>
    <name type="common">Salmonella choleraesuis</name>
    <dbReference type="NCBI Taxonomy" id="28901"/>
    <lineage>
        <taxon>Bacteria</taxon>
        <taxon>Pseudomonadati</taxon>
        <taxon>Pseudomonadota</taxon>
        <taxon>Gammaproteobacteria</taxon>
        <taxon>Enterobacterales</taxon>
        <taxon>Enterobacteriaceae</taxon>
        <taxon>Salmonella</taxon>
    </lineage>
</organism>
<gene>
    <name evidence="3" type="ORF">D9O31_22205</name>
</gene>
<proteinExistence type="predicted"/>
<dbReference type="AlphaFoldDB" id="A0A403T5N8"/>
<feature type="domain" description="NusG-like N-terminal" evidence="2">
    <location>
        <begin position="34"/>
        <end position="111"/>
    </location>
</feature>
<evidence type="ECO:0000313" key="3">
    <source>
        <dbReference type="EMBL" id="MMS79154.1"/>
    </source>
</evidence>
<dbReference type="Pfam" id="PF02357">
    <property type="entry name" value="NusG"/>
    <property type="match status" value="1"/>
</dbReference>
<dbReference type="InterPro" id="IPR036735">
    <property type="entry name" value="NGN_dom_sf"/>
</dbReference>
<dbReference type="Proteomes" id="UP000839526">
    <property type="component" value="Unassembled WGS sequence"/>
</dbReference>
<evidence type="ECO:0000259" key="2">
    <source>
        <dbReference type="Pfam" id="PF02357"/>
    </source>
</evidence>